<proteinExistence type="predicted"/>
<reference evidence="3 4" key="1">
    <citation type="submission" date="2021-06" db="EMBL/GenBank/DDBJ databases">
        <title>Caerostris darwini draft genome.</title>
        <authorList>
            <person name="Kono N."/>
            <person name="Arakawa K."/>
        </authorList>
    </citation>
    <scope>NUCLEOTIDE SEQUENCE [LARGE SCALE GENOMIC DNA]</scope>
</reference>
<feature type="signal peptide" evidence="2">
    <location>
        <begin position="1"/>
        <end position="20"/>
    </location>
</feature>
<feature type="region of interest" description="Disordered" evidence="1">
    <location>
        <begin position="66"/>
        <end position="94"/>
    </location>
</feature>
<gene>
    <name evidence="3" type="ORF">CDAR_511531</name>
</gene>
<dbReference type="Proteomes" id="UP001054837">
    <property type="component" value="Unassembled WGS sequence"/>
</dbReference>
<dbReference type="AlphaFoldDB" id="A0AAV4TPX4"/>
<evidence type="ECO:0000313" key="4">
    <source>
        <dbReference type="Proteomes" id="UP001054837"/>
    </source>
</evidence>
<evidence type="ECO:0000313" key="3">
    <source>
        <dbReference type="EMBL" id="GIY47501.1"/>
    </source>
</evidence>
<protein>
    <recommendedName>
        <fullName evidence="5">Secreted protein</fullName>
    </recommendedName>
</protein>
<accession>A0AAV4TPX4</accession>
<evidence type="ECO:0000256" key="1">
    <source>
        <dbReference type="SAM" id="MobiDB-lite"/>
    </source>
</evidence>
<comment type="caution">
    <text evidence="3">The sequence shown here is derived from an EMBL/GenBank/DDBJ whole genome shotgun (WGS) entry which is preliminary data.</text>
</comment>
<evidence type="ECO:0008006" key="5">
    <source>
        <dbReference type="Google" id="ProtNLM"/>
    </source>
</evidence>
<sequence length="137" mass="15066">MAALLRSLVILCLCVLCIDGRVIKRSTEIPPVLHRRLVVGRCTRCKPGRWSSTLKARARAPVELSAGRTPMTSPSPPWCTGAKKRANRAGSGPTDPPAWRRYLLLILYIPLIAKVLHPSDSPLSCRGKVVLNSKFET</sequence>
<organism evidence="3 4">
    <name type="scientific">Caerostris darwini</name>
    <dbReference type="NCBI Taxonomy" id="1538125"/>
    <lineage>
        <taxon>Eukaryota</taxon>
        <taxon>Metazoa</taxon>
        <taxon>Ecdysozoa</taxon>
        <taxon>Arthropoda</taxon>
        <taxon>Chelicerata</taxon>
        <taxon>Arachnida</taxon>
        <taxon>Araneae</taxon>
        <taxon>Araneomorphae</taxon>
        <taxon>Entelegynae</taxon>
        <taxon>Araneoidea</taxon>
        <taxon>Araneidae</taxon>
        <taxon>Caerostris</taxon>
    </lineage>
</organism>
<name>A0AAV4TPX4_9ARAC</name>
<dbReference type="EMBL" id="BPLQ01009949">
    <property type="protein sequence ID" value="GIY47501.1"/>
    <property type="molecule type" value="Genomic_DNA"/>
</dbReference>
<feature type="chain" id="PRO_5043808751" description="Secreted protein" evidence="2">
    <location>
        <begin position="21"/>
        <end position="137"/>
    </location>
</feature>
<keyword evidence="4" id="KW-1185">Reference proteome</keyword>
<keyword evidence="2" id="KW-0732">Signal</keyword>
<evidence type="ECO:0000256" key="2">
    <source>
        <dbReference type="SAM" id="SignalP"/>
    </source>
</evidence>